<dbReference type="OrthoDB" id="10379997at2759"/>
<organism evidence="1 2">
    <name type="scientific">Colletotrichum abscissum</name>
    <dbReference type="NCBI Taxonomy" id="1671311"/>
    <lineage>
        <taxon>Eukaryota</taxon>
        <taxon>Fungi</taxon>
        <taxon>Dikarya</taxon>
        <taxon>Ascomycota</taxon>
        <taxon>Pezizomycotina</taxon>
        <taxon>Sordariomycetes</taxon>
        <taxon>Hypocreomycetidae</taxon>
        <taxon>Glomerellales</taxon>
        <taxon>Glomerellaceae</taxon>
        <taxon>Colletotrichum</taxon>
        <taxon>Colletotrichum acutatum species complex</taxon>
    </lineage>
</organism>
<proteinExistence type="predicted"/>
<evidence type="ECO:0000313" key="1">
    <source>
        <dbReference type="EMBL" id="KAI3553604.1"/>
    </source>
</evidence>
<dbReference type="EMBL" id="SDAQ01000029">
    <property type="protein sequence ID" value="KAI3553604.1"/>
    <property type="molecule type" value="Genomic_DNA"/>
</dbReference>
<gene>
    <name evidence="1" type="ORF">CABS02_06204</name>
</gene>
<keyword evidence="2" id="KW-1185">Reference proteome</keyword>
<sequence length="133" mass="14419">MAFLMFCYSGGVGSTWVLAGDCLRLAFFPSSVHTGAHNAGNKITLDHKASDPTGVHGYSKQEFTSYPYWGRSPVQGKPQAATTAALAWKSVCVRARGAYHGRREGGSSGQAKSRGGWYPLPMASRGVHGWRRW</sequence>
<protein>
    <submittedName>
        <fullName evidence="1">Uncharacterized protein</fullName>
    </submittedName>
</protein>
<dbReference type="AlphaFoldDB" id="A0A9P9XGQ3"/>
<name>A0A9P9XGQ3_9PEZI</name>
<evidence type="ECO:0000313" key="2">
    <source>
        <dbReference type="Proteomes" id="UP001056436"/>
    </source>
</evidence>
<reference evidence="1" key="1">
    <citation type="submission" date="2019-01" db="EMBL/GenBank/DDBJ databases">
        <title>Colletotrichum abscissum LGMF1257.</title>
        <authorList>
            <person name="Baroncelli R."/>
        </authorList>
    </citation>
    <scope>NUCLEOTIDE SEQUENCE</scope>
    <source>
        <strain evidence="1">Ca142</strain>
    </source>
</reference>
<comment type="caution">
    <text evidence="1">The sequence shown here is derived from an EMBL/GenBank/DDBJ whole genome shotgun (WGS) entry which is preliminary data.</text>
</comment>
<dbReference type="Proteomes" id="UP001056436">
    <property type="component" value="Unassembled WGS sequence"/>
</dbReference>
<accession>A0A9P9XGQ3</accession>